<keyword evidence="4 11" id="KW-0032">Aminotransferase</keyword>
<proteinExistence type="inferred from homology"/>
<evidence type="ECO:0000256" key="7">
    <source>
        <dbReference type="ARBA" id="ARBA00022898"/>
    </source>
</evidence>
<dbReference type="GO" id="GO:0004648">
    <property type="term" value="F:O-phospho-L-serine:2-oxoglutarate aminotransferase activity"/>
    <property type="evidence" value="ECO:0007669"/>
    <property type="project" value="UniProtKB-UniRule"/>
</dbReference>
<accession>A0A4R3TAY1</accession>
<comment type="pathway">
    <text evidence="2 11 12">Amino-acid biosynthesis; L-serine biosynthesis; L-serine from 3-phospho-D-glycerate: step 2/3.</text>
</comment>
<comment type="caution">
    <text evidence="14">The sequence shown here is derived from an EMBL/GenBank/DDBJ whole genome shotgun (WGS) entry which is preliminary data.</text>
</comment>
<evidence type="ECO:0000256" key="1">
    <source>
        <dbReference type="ARBA" id="ARBA00003483"/>
    </source>
</evidence>
<keyword evidence="6 11" id="KW-0808">Transferase</keyword>
<keyword evidence="15" id="KW-1185">Reference proteome</keyword>
<evidence type="ECO:0000256" key="2">
    <source>
        <dbReference type="ARBA" id="ARBA00005099"/>
    </source>
</evidence>
<feature type="binding site" evidence="11">
    <location>
        <position position="173"/>
    </location>
    <ligand>
        <name>pyridoxal 5'-phosphate</name>
        <dbReference type="ChEBI" id="CHEBI:597326"/>
    </ligand>
</feature>
<dbReference type="Gene3D" id="3.40.640.10">
    <property type="entry name" value="Type I PLP-dependent aspartate aminotransferase-like (Major domain)"/>
    <property type="match status" value="1"/>
</dbReference>
<keyword evidence="5 11" id="KW-0028">Amino-acid biosynthesis</keyword>
<keyword evidence="11" id="KW-0963">Cytoplasm</keyword>
<evidence type="ECO:0000256" key="8">
    <source>
        <dbReference type="ARBA" id="ARBA00023299"/>
    </source>
</evidence>
<feature type="binding site" evidence="11">
    <location>
        <begin position="238"/>
        <end position="239"/>
    </location>
    <ligand>
        <name>pyridoxal 5'-phosphate</name>
        <dbReference type="ChEBI" id="CHEBI:597326"/>
    </ligand>
</feature>
<protein>
    <recommendedName>
        <fullName evidence="11">Phosphoserine aminotransferase</fullName>
        <ecNumber evidence="11">2.6.1.52</ecNumber>
    </recommendedName>
    <alternativeName>
        <fullName evidence="11">Phosphohydroxythreonine aminotransferase</fullName>
        <shortName evidence="11">PSAT</shortName>
    </alternativeName>
</protein>
<reference evidence="14 15" key="1">
    <citation type="submission" date="2019-03" db="EMBL/GenBank/DDBJ databases">
        <title>Genomic Encyclopedia of Type Strains, Phase IV (KMG-IV): sequencing the most valuable type-strain genomes for metagenomic binning, comparative biology and taxonomic classification.</title>
        <authorList>
            <person name="Goeker M."/>
        </authorList>
    </citation>
    <scope>NUCLEOTIDE SEQUENCE [LARGE SCALE GENOMIC DNA]</scope>
    <source>
        <strain evidence="14 15">DSM 29481</strain>
    </source>
</reference>
<dbReference type="PANTHER" id="PTHR43247">
    <property type="entry name" value="PHOSPHOSERINE AMINOTRANSFERASE"/>
    <property type="match status" value="1"/>
</dbReference>
<comment type="catalytic activity">
    <reaction evidence="10 11 12">
        <text>O-phospho-L-serine + 2-oxoglutarate = 3-phosphooxypyruvate + L-glutamate</text>
        <dbReference type="Rhea" id="RHEA:14329"/>
        <dbReference type="ChEBI" id="CHEBI:16810"/>
        <dbReference type="ChEBI" id="CHEBI:18110"/>
        <dbReference type="ChEBI" id="CHEBI:29985"/>
        <dbReference type="ChEBI" id="CHEBI:57524"/>
        <dbReference type="EC" id="2.6.1.52"/>
    </reaction>
</comment>
<dbReference type="Proteomes" id="UP000295773">
    <property type="component" value="Unassembled WGS sequence"/>
</dbReference>
<dbReference type="EMBL" id="SMBP01000012">
    <property type="protein sequence ID" value="TCU58983.1"/>
    <property type="molecule type" value="Genomic_DNA"/>
</dbReference>
<dbReference type="InterPro" id="IPR015422">
    <property type="entry name" value="PyrdxlP-dep_Trfase_small"/>
</dbReference>
<dbReference type="SUPFAM" id="SSF53383">
    <property type="entry name" value="PLP-dependent transferases"/>
    <property type="match status" value="1"/>
</dbReference>
<evidence type="ECO:0000256" key="9">
    <source>
        <dbReference type="ARBA" id="ARBA00047630"/>
    </source>
</evidence>
<feature type="binding site" evidence="11">
    <location>
        <position position="103"/>
    </location>
    <ligand>
        <name>pyridoxal 5'-phosphate</name>
        <dbReference type="ChEBI" id="CHEBI:597326"/>
    </ligand>
</feature>
<evidence type="ECO:0000313" key="15">
    <source>
        <dbReference type="Proteomes" id="UP000295773"/>
    </source>
</evidence>
<keyword evidence="8 11" id="KW-0718">Serine biosynthesis</keyword>
<dbReference type="EC" id="2.6.1.52" evidence="11"/>
<evidence type="ECO:0000256" key="5">
    <source>
        <dbReference type="ARBA" id="ARBA00022605"/>
    </source>
</evidence>
<dbReference type="Pfam" id="PF00266">
    <property type="entry name" value="Aminotran_5"/>
    <property type="match status" value="1"/>
</dbReference>
<evidence type="ECO:0000313" key="14">
    <source>
        <dbReference type="EMBL" id="TCU58983.1"/>
    </source>
</evidence>
<comment type="cofactor">
    <cofactor evidence="11">
        <name>pyridoxal 5'-phosphate</name>
        <dbReference type="ChEBI" id="CHEBI:597326"/>
    </cofactor>
    <text evidence="11">Binds 1 pyridoxal phosphate per subunit.</text>
</comment>
<keyword evidence="7 11" id="KW-0663">Pyridoxal phosphate</keyword>
<feature type="binding site" evidence="11">
    <location>
        <position position="44"/>
    </location>
    <ligand>
        <name>L-glutamate</name>
        <dbReference type="ChEBI" id="CHEBI:29985"/>
    </ligand>
</feature>
<comment type="similarity">
    <text evidence="3 11">Belongs to the class-V pyridoxal-phosphate-dependent aminotransferase family. SerC subfamily.</text>
</comment>
<feature type="domain" description="Aminotransferase class V" evidence="13">
    <location>
        <begin position="6"/>
        <end position="349"/>
    </location>
</feature>
<comment type="function">
    <text evidence="1 11">Catalyzes the reversible conversion of 3-phosphohydroxypyruvate to phosphoserine and of 3-hydroxy-2-oxo-4-phosphonooxybutanoate to phosphohydroxythreonine.</text>
</comment>
<organism evidence="14 15">
    <name type="scientific">Longicatena caecimuris</name>
    <dbReference type="NCBI Taxonomy" id="1796635"/>
    <lineage>
        <taxon>Bacteria</taxon>
        <taxon>Bacillati</taxon>
        <taxon>Bacillota</taxon>
        <taxon>Erysipelotrichia</taxon>
        <taxon>Erysipelotrichales</taxon>
        <taxon>Erysipelotrichaceae</taxon>
        <taxon>Longicatena</taxon>
    </lineage>
</organism>
<dbReference type="HAMAP" id="MF_00160">
    <property type="entry name" value="SerC_aminotrans_5"/>
    <property type="match status" value="1"/>
</dbReference>
<comment type="catalytic activity">
    <reaction evidence="9 11">
        <text>4-(phosphooxy)-L-threonine + 2-oxoglutarate = (R)-3-hydroxy-2-oxo-4-phosphooxybutanoate + L-glutamate</text>
        <dbReference type="Rhea" id="RHEA:16573"/>
        <dbReference type="ChEBI" id="CHEBI:16810"/>
        <dbReference type="ChEBI" id="CHEBI:29985"/>
        <dbReference type="ChEBI" id="CHEBI:58452"/>
        <dbReference type="ChEBI" id="CHEBI:58538"/>
        <dbReference type="EC" id="2.6.1.52"/>
    </reaction>
</comment>
<dbReference type="GO" id="GO:0005737">
    <property type="term" value="C:cytoplasm"/>
    <property type="evidence" value="ECO:0007669"/>
    <property type="project" value="UniProtKB-SubCell"/>
</dbReference>
<dbReference type="InterPro" id="IPR022278">
    <property type="entry name" value="Pser_aminoTfrase"/>
</dbReference>
<sequence>MAEKRIYNFSAGPSMLPLEVLKKAQSQMLNYEGSGMSVMEMSHRSKAYDAIIKKTEERLRTILAIPNNYKVLFLQGGATSQFSMVPLNLLQKGKADYIVTGYFANKAYAEAKKYGDIALAGTSKDKDFTYIPKQQELALNKDADYVYLCANNTIYGTEWKYVPDTKGVPIVADMSSNILSKPIRVEDYGIIFAGAQKNMGCAGLTVAIVREDLIGHAKEFTPVMMDYAPLAEKDSMYNTPPTYAIYILGLVLEWIEEMGGLAVMAKRNEEKAKLLYTYLDTSDFYQTQVNPSDRSLMNVTFRSPNAELDALFAKESAAAGMSNLKGHRAVGGMRASIYNAMPMEGVETLIAFMKKFEEENK</sequence>
<dbReference type="FunFam" id="3.40.640.10:FF:000010">
    <property type="entry name" value="Phosphoserine aminotransferase"/>
    <property type="match status" value="1"/>
</dbReference>
<dbReference type="RefSeq" id="WP_008687132.1">
    <property type="nucleotide sequence ID" value="NZ_AP024510.1"/>
</dbReference>
<feature type="modified residue" description="N6-(pyridoxal phosphate)lysine" evidence="11">
    <location>
        <position position="197"/>
    </location>
</feature>
<dbReference type="UniPathway" id="UPA00135">
    <property type="reaction ID" value="UER00197"/>
</dbReference>
<evidence type="ECO:0000259" key="13">
    <source>
        <dbReference type="Pfam" id="PF00266"/>
    </source>
</evidence>
<dbReference type="PIRSF" id="PIRSF000525">
    <property type="entry name" value="SerC"/>
    <property type="match status" value="1"/>
</dbReference>
<feature type="binding site" evidence="11">
    <location>
        <begin position="78"/>
        <end position="79"/>
    </location>
    <ligand>
        <name>pyridoxal 5'-phosphate</name>
        <dbReference type="ChEBI" id="CHEBI:597326"/>
    </ligand>
</feature>
<dbReference type="InterPro" id="IPR015421">
    <property type="entry name" value="PyrdxlP-dep_Trfase_major"/>
</dbReference>
<name>A0A4R3TAY1_9FIRM</name>
<evidence type="ECO:0000256" key="6">
    <source>
        <dbReference type="ARBA" id="ARBA00022679"/>
    </source>
</evidence>
<dbReference type="PROSITE" id="PS00595">
    <property type="entry name" value="AA_TRANSFER_CLASS_5"/>
    <property type="match status" value="1"/>
</dbReference>
<feature type="binding site" evidence="11">
    <location>
        <position position="196"/>
    </location>
    <ligand>
        <name>pyridoxal 5'-phosphate</name>
        <dbReference type="ChEBI" id="CHEBI:597326"/>
    </ligand>
</feature>
<dbReference type="NCBIfam" id="TIGR01364">
    <property type="entry name" value="serC_1"/>
    <property type="match status" value="1"/>
</dbReference>
<evidence type="ECO:0000256" key="12">
    <source>
        <dbReference type="RuleBase" id="RU004505"/>
    </source>
</evidence>
<evidence type="ECO:0000256" key="11">
    <source>
        <dbReference type="HAMAP-Rule" id="MF_00160"/>
    </source>
</evidence>
<comment type="subcellular location">
    <subcellularLocation>
        <location evidence="11">Cytoplasm</location>
    </subcellularLocation>
</comment>
<dbReference type="InterPro" id="IPR000192">
    <property type="entry name" value="Aminotrans_V_dom"/>
</dbReference>
<feature type="binding site" evidence="11">
    <location>
        <position position="153"/>
    </location>
    <ligand>
        <name>pyridoxal 5'-phosphate</name>
        <dbReference type="ChEBI" id="CHEBI:597326"/>
    </ligand>
</feature>
<dbReference type="Gene3D" id="3.90.1150.10">
    <property type="entry name" value="Aspartate Aminotransferase, domain 1"/>
    <property type="match status" value="1"/>
</dbReference>
<dbReference type="InterPro" id="IPR020578">
    <property type="entry name" value="Aminotrans_V_PyrdxlP_BS"/>
</dbReference>
<dbReference type="PANTHER" id="PTHR43247:SF1">
    <property type="entry name" value="PHOSPHOSERINE AMINOTRANSFERASE"/>
    <property type="match status" value="1"/>
</dbReference>
<dbReference type="GO" id="GO:0030170">
    <property type="term" value="F:pyridoxal phosphate binding"/>
    <property type="evidence" value="ECO:0007669"/>
    <property type="project" value="UniProtKB-UniRule"/>
</dbReference>
<comment type="caution">
    <text evidence="11">Lacks conserved residue(s) required for the propagation of feature annotation.</text>
</comment>
<comment type="subunit">
    <text evidence="11">Homodimer.</text>
</comment>
<evidence type="ECO:0000256" key="4">
    <source>
        <dbReference type="ARBA" id="ARBA00022576"/>
    </source>
</evidence>
<evidence type="ECO:0000256" key="3">
    <source>
        <dbReference type="ARBA" id="ARBA00006904"/>
    </source>
</evidence>
<dbReference type="GeneID" id="73796479"/>
<dbReference type="AlphaFoldDB" id="A0A4R3TAY1"/>
<dbReference type="NCBIfam" id="NF003764">
    <property type="entry name" value="PRK05355.1"/>
    <property type="match status" value="1"/>
</dbReference>
<dbReference type="InterPro" id="IPR015424">
    <property type="entry name" value="PyrdxlP-dep_Trfase"/>
</dbReference>
<dbReference type="FunFam" id="3.90.1150.10:FF:000006">
    <property type="entry name" value="Phosphoserine aminotransferase"/>
    <property type="match status" value="1"/>
</dbReference>
<evidence type="ECO:0000256" key="10">
    <source>
        <dbReference type="ARBA" id="ARBA00049007"/>
    </source>
</evidence>
<dbReference type="GO" id="GO:0006564">
    <property type="term" value="P:L-serine biosynthetic process"/>
    <property type="evidence" value="ECO:0007669"/>
    <property type="project" value="UniProtKB-UniRule"/>
</dbReference>
<gene>
    <name evidence="11" type="primary">serC</name>
    <name evidence="14" type="ORF">EDD61_1128</name>
</gene>